<evidence type="ECO:0000313" key="2">
    <source>
        <dbReference type="EMBL" id="KJE20609.1"/>
    </source>
</evidence>
<dbReference type="InterPro" id="IPR036390">
    <property type="entry name" value="WH_DNA-bd_sf"/>
</dbReference>
<dbReference type="OrthoDB" id="3526267at2"/>
<dbReference type="SMART" id="SM00347">
    <property type="entry name" value="HTH_MARR"/>
    <property type="match status" value="1"/>
</dbReference>
<dbReference type="InterPro" id="IPR000835">
    <property type="entry name" value="HTH_MarR-typ"/>
</dbReference>
<dbReference type="EMBL" id="JYFN01000056">
    <property type="protein sequence ID" value="KJE20609.1"/>
    <property type="molecule type" value="Genomic_DNA"/>
</dbReference>
<dbReference type="Pfam" id="PF01047">
    <property type="entry name" value="MarR"/>
    <property type="match status" value="1"/>
</dbReference>
<dbReference type="SUPFAM" id="SSF46785">
    <property type="entry name" value="Winged helix' DNA-binding domain"/>
    <property type="match status" value="1"/>
</dbReference>
<sequence>MGDAGGHSDDSLIHAVVKQVVTLAAATGELAADLVKELDLTEALAGALWRLDPDGPPPSMRALAATLNCDPSTVTFLTDRLEQRGLIRRRPAPTDRRQKIISLTRRGVEVRAQLVQAFTAGSPLARLSPDDQQHLYALLAKAGADPSQFTCRAAASAVPREP</sequence>
<dbReference type="AlphaFoldDB" id="A0A0D8B9J2"/>
<dbReference type="GO" id="GO:0003700">
    <property type="term" value="F:DNA-binding transcription factor activity"/>
    <property type="evidence" value="ECO:0007669"/>
    <property type="project" value="InterPro"/>
</dbReference>
<dbReference type="Proteomes" id="UP000032545">
    <property type="component" value="Unassembled WGS sequence"/>
</dbReference>
<gene>
    <name evidence="2" type="ORF">FF36_05114</name>
</gene>
<accession>A0A0D8B9J2</accession>
<dbReference type="GO" id="GO:0006950">
    <property type="term" value="P:response to stress"/>
    <property type="evidence" value="ECO:0007669"/>
    <property type="project" value="TreeGrafter"/>
</dbReference>
<dbReference type="PANTHER" id="PTHR33164:SF99">
    <property type="entry name" value="MARR FAMILY REGULATORY PROTEIN"/>
    <property type="match status" value="1"/>
</dbReference>
<reference evidence="3" key="1">
    <citation type="submission" date="2015-02" db="EMBL/GenBank/DDBJ databases">
        <title>Draft Genome of Frankia sp. CpI1-S.</title>
        <authorList>
            <person name="Oshone R.T."/>
            <person name="Ngom M."/>
            <person name="Ghodhbane-Gtari F."/>
            <person name="Gtari M."/>
            <person name="Morris K."/>
            <person name="Thomas K."/>
            <person name="Sen A."/>
            <person name="Tisa L.S."/>
        </authorList>
    </citation>
    <scope>NUCLEOTIDE SEQUENCE [LARGE SCALE GENOMIC DNA]</scope>
    <source>
        <strain evidence="3">CpI1-S</strain>
    </source>
</reference>
<dbReference type="RefSeq" id="WP_052681402.1">
    <property type="nucleotide sequence ID" value="NZ_JYFN01000056.1"/>
</dbReference>
<evidence type="ECO:0000259" key="1">
    <source>
        <dbReference type="PROSITE" id="PS50995"/>
    </source>
</evidence>
<keyword evidence="3" id="KW-1185">Reference proteome</keyword>
<feature type="domain" description="HTH marR-type" evidence="1">
    <location>
        <begin position="9"/>
        <end position="144"/>
    </location>
</feature>
<dbReference type="InterPro" id="IPR039422">
    <property type="entry name" value="MarR/SlyA-like"/>
</dbReference>
<dbReference type="PANTHER" id="PTHR33164">
    <property type="entry name" value="TRANSCRIPTIONAL REGULATOR, MARR FAMILY"/>
    <property type="match status" value="1"/>
</dbReference>
<dbReference type="PRINTS" id="PR00598">
    <property type="entry name" value="HTHMARR"/>
</dbReference>
<dbReference type="Gene3D" id="1.10.10.10">
    <property type="entry name" value="Winged helix-like DNA-binding domain superfamily/Winged helix DNA-binding domain"/>
    <property type="match status" value="1"/>
</dbReference>
<name>A0A0D8B9J2_9ACTN</name>
<dbReference type="PATRIC" id="fig|1502723.3.peg.5314"/>
<proteinExistence type="predicted"/>
<dbReference type="PROSITE" id="PS50995">
    <property type="entry name" value="HTH_MARR_2"/>
    <property type="match status" value="1"/>
</dbReference>
<organism evidence="2 3">
    <name type="scientific">Frankia torreyi</name>
    <dbReference type="NCBI Taxonomy" id="1856"/>
    <lineage>
        <taxon>Bacteria</taxon>
        <taxon>Bacillati</taxon>
        <taxon>Actinomycetota</taxon>
        <taxon>Actinomycetes</taxon>
        <taxon>Frankiales</taxon>
        <taxon>Frankiaceae</taxon>
        <taxon>Frankia</taxon>
    </lineage>
</organism>
<dbReference type="InterPro" id="IPR036388">
    <property type="entry name" value="WH-like_DNA-bd_sf"/>
</dbReference>
<protein>
    <submittedName>
        <fullName evidence="2">Transcriptional regulator</fullName>
    </submittedName>
</protein>
<reference evidence="2 3" key="2">
    <citation type="journal article" date="2016" name="Genome Announc.">
        <title>Permanent Draft Genome Sequences for Two Variants of Frankia sp. Strain CpI1, the First Frankia Strain Isolated from Root Nodules of Comptonia peregrina.</title>
        <authorList>
            <person name="Oshone R."/>
            <person name="Hurst S.G.IV."/>
            <person name="Abebe-Akele F."/>
            <person name="Simpson S."/>
            <person name="Morris K."/>
            <person name="Thomas W.K."/>
            <person name="Tisa L.S."/>
        </authorList>
    </citation>
    <scope>NUCLEOTIDE SEQUENCE [LARGE SCALE GENOMIC DNA]</scope>
    <source>
        <strain evidence="3">CpI1-S</strain>
    </source>
</reference>
<comment type="caution">
    <text evidence="2">The sequence shown here is derived from an EMBL/GenBank/DDBJ whole genome shotgun (WGS) entry which is preliminary data.</text>
</comment>
<evidence type="ECO:0000313" key="3">
    <source>
        <dbReference type="Proteomes" id="UP000032545"/>
    </source>
</evidence>